<keyword evidence="1" id="KW-0472">Membrane</keyword>
<feature type="transmembrane region" description="Helical" evidence="1">
    <location>
        <begin position="12"/>
        <end position="31"/>
    </location>
</feature>
<sequence length="95" mass="10644">MTTEKKQYQAKMFIIVLLTLNVLLGIYIAFFKRDALWLETMKAGGSTNMNMARQLYNSPAYIQQQKSTLDQILGSMNQAAPTAETPTVELPAVTQ</sequence>
<dbReference type="EMBL" id="AMFJ01036138">
    <property type="protein sequence ID" value="EKD25025.1"/>
    <property type="molecule type" value="Genomic_DNA"/>
</dbReference>
<comment type="caution">
    <text evidence="2">The sequence shown here is derived from an EMBL/GenBank/DDBJ whole genome shotgun (WGS) entry which is preliminary data.</text>
</comment>
<evidence type="ECO:0000256" key="1">
    <source>
        <dbReference type="SAM" id="Phobius"/>
    </source>
</evidence>
<dbReference type="AlphaFoldDB" id="K1X4H9"/>
<gene>
    <name evidence="2" type="ORF">ACD_80C00131G0028</name>
</gene>
<organism evidence="2">
    <name type="scientific">uncultured bacterium</name>
    <name type="common">gcode 4</name>
    <dbReference type="NCBI Taxonomy" id="1234023"/>
    <lineage>
        <taxon>Bacteria</taxon>
        <taxon>environmental samples</taxon>
    </lineage>
</organism>
<protein>
    <submittedName>
        <fullName evidence="2">Uncharacterized protein</fullName>
    </submittedName>
</protein>
<reference evidence="2" key="1">
    <citation type="journal article" date="2012" name="Science">
        <title>Fermentation, hydrogen, and sulfur metabolism in multiple uncultivated bacterial phyla.</title>
        <authorList>
            <person name="Wrighton K.C."/>
            <person name="Thomas B.C."/>
            <person name="Sharon I."/>
            <person name="Miller C.S."/>
            <person name="Castelle C.J."/>
            <person name="VerBerkmoes N.C."/>
            <person name="Wilkins M.J."/>
            <person name="Hettich R.L."/>
            <person name="Lipton M.S."/>
            <person name="Williams K.H."/>
            <person name="Long P.E."/>
            <person name="Banfield J.F."/>
        </authorList>
    </citation>
    <scope>NUCLEOTIDE SEQUENCE [LARGE SCALE GENOMIC DNA]</scope>
</reference>
<evidence type="ECO:0000313" key="2">
    <source>
        <dbReference type="EMBL" id="EKD25025.1"/>
    </source>
</evidence>
<name>K1X4H9_9BACT</name>
<keyword evidence="1" id="KW-1133">Transmembrane helix</keyword>
<accession>K1X4H9</accession>
<proteinExistence type="predicted"/>
<keyword evidence="1" id="KW-0812">Transmembrane</keyword>